<keyword evidence="2" id="KW-0812">Transmembrane</keyword>
<keyword evidence="6" id="KW-1015">Disulfide bond</keyword>
<name>A0A8X6W3B0_TRICX</name>
<evidence type="ECO:0000256" key="3">
    <source>
        <dbReference type="ARBA" id="ARBA00022729"/>
    </source>
</evidence>
<protein>
    <submittedName>
        <fullName evidence="9">Discoidin domain-containing receptor 2</fullName>
    </submittedName>
</protein>
<keyword evidence="10" id="KW-1185">Reference proteome</keyword>
<keyword evidence="7" id="KW-0325">Glycoprotein</keyword>
<evidence type="ECO:0000259" key="8">
    <source>
        <dbReference type="Pfam" id="PF21114"/>
    </source>
</evidence>
<evidence type="ECO:0000256" key="7">
    <source>
        <dbReference type="ARBA" id="ARBA00023180"/>
    </source>
</evidence>
<evidence type="ECO:0000313" key="9">
    <source>
        <dbReference type="EMBL" id="GFY27267.1"/>
    </source>
</evidence>
<evidence type="ECO:0000256" key="1">
    <source>
        <dbReference type="ARBA" id="ARBA00004479"/>
    </source>
</evidence>
<dbReference type="Proteomes" id="UP000887159">
    <property type="component" value="Unassembled WGS sequence"/>
</dbReference>
<dbReference type="AlphaFoldDB" id="A0A8X6W3B0"/>
<reference evidence="9" key="1">
    <citation type="submission" date="2020-08" db="EMBL/GenBank/DDBJ databases">
        <title>Multicomponent nature underlies the extraordinary mechanical properties of spider dragline silk.</title>
        <authorList>
            <person name="Kono N."/>
            <person name="Nakamura H."/>
            <person name="Mori M."/>
            <person name="Yoshida Y."/>
            <person name="Ohtoshi R."/>
            <person name="Malay A.D."/>
            <person name="Moran D.A.P."/>
            <person name="Tomita M."/>
            <person name="Numata K."/>
            <person name="Arakawa K."/>
        </authorList>
    </citation>
    <scope>NUCLEOTIDE SEQUENCE</scope>
</reference>
<dbReference type="Pfam" id="PF21114">
    <property type="entry name" value="DDR1-2_DS-like"/>
    <property type="match status" value="1"/>
</dbReference>
<dbReference type="GO" id="GO:0016020">
    <property type="term" value="C:membrane"/>
    <property type="evidence" value="ECO:0007669"/>
    <property type="project" value="UniProtKB-SubCell"/>
</dbReference>
<evidence type="ECO:0000313" key="10">
    <source>
        <dbReference type="Proteomes" id="UP000887159"/>
    </source>
</evidence>
<evidence type="ECO:0000256" key="2">
    <source>
        <dbReference type="ARBA" id="ARBA00022692"/>
    </source>
</evidence>
<evidence type="ECO:0000256" key="5">
    <source>
        <dbReference type="ARBA" id="ARBA00023136"/>
    </source>
</evidence>
<dbReference type="EMBL" id="BMAU01021379">
    <property type="protein sequence ID" value="GFY27267.1"/>
    <property type="molecule type" value="Genomic_DNA"/>
</dbReference>
<keyword evidence="3" id="KW-0732">Signal</keyword>
<evidence type="ECO:0000256" key="4">
    <source>
        <dbReference type="ARBA" id="ARBA00022989"/>
    </source>
</evidence>
<evidence type="ECO:0000256" key="6">
    <source>
        <dbReference type="ARBA" id="ARBA00023157"/>
    </source>
</evidence>
<proteinExistence type="predicted"/>
<comment type="caution">
    <text evidence="9">The sequence shown here is derived from an EMBL/GenBank/DDBJ whole genome shotgun (WGS) entry which is preliminary data.</text>
</comment>
<organism evidence="9 10">
    <name type="scientific">Trichonephila clavipes</name>
    <name type="common">Golden silk orbweaver</name>
    <name type="synonym">Nephila clavipes</name>
    <dbReference type="NCBI Taxonomy" id="2585209"/>
    <lineage>
        <taxon>Eukaryota</taxon>
        <taxon>Metazoa</taxon>
        <taxon>Ecdysozoa</taxon>
        <taxon>Arthropoda</taxon>
        <taxon>Chelicerata</taxon>
        <taxon>Arachnida</taxon>
        <taxon>Araneae</taxon>
        <taxon>Araneomorphae</taxon>
        <taxon>Entelegynae</taxon>
        <taxon>Araneoidea</taxon>
        <taxon>Nephilidae</taxon>
        <taxon>Trichonephila</taxon>
    </lineage>
</organism>
<keyword evidence="5" id="KW-0472">Membrane</keyword>
<keyword evidence="9" id="KW-0675">Receptor</keyword>
<dbReference type="Gene3D" id="2.60.120.1190">
    <property type="match status" value="1"/>
</dbReference>
<accession>A0A8X6W3B0</accession>
<gene>
    <name evidence="9" type="primary">DDR2</name>
    <name evidence="9" type="ORF">TNCV_2068871</name>
</gene>
<feature type="domain" description="Discoidin" evidence="8">
    <location>
        <begin position="133"/>
        <end position="305"/>
    </location>
</feature>
<comment type="subcellular location">
    <subcellularLocation>
        <location evidence="1">Membrane</location>
        <topology evidence="1">Single-pass type I membrane protein</topology>
    </subcellularLocation>
</comment>
<keyword evidence="4" id="KW-1133">Transmembrane helix</keyword>
<sequence length="358" mass="40489">MKRRTTAEKPPSFQRVLLLQDILNHSNRIHPPGIQKGSVTPLCPQLAIFPPKEGFGASENFSLFPIYENCIVIHFPGHAFGGGKDPKHVGGTIAGPKKHVLKILQIEPTRIVLFLSMRVEINARKRTNFGGNGLLSYSMPQGERRGVEVDLSDRSYDGIKDDSYLHGGLGQLTDGVVGEDNFKQDASGMGRGYEWVGWKNDTSYSRSVEIKFEFDQVRNFSAAYFYCNNMRTKEVQVFSSAKIWFSIGGKHFSGPPVNFSYMPDPFFEKARNVTIHLYQRVGRFVKVELAFASKWMLISEVEFNSMLPERRAQRRTGNERKSIFHCALITVGASCGHRASRNFCRITRLGIIRQFLVD</sequence>
<dbReference type="InterPro" id="IPR048525">
    <property type="entry name" value="DDR1-2_DS-like"/>
</dbReference>